<evidence type="ECO:0000256" key="1">
    <source>
        <dbReference type="SAM" id="MobiDB-lite"/>
    </source>
</evidence>
<comment type="caution">
    <text evidence="2">The sequence shown here is derived from an EMBL/GenBank/DDBJ whole genome shotgun (WGS) entry which is preliminary data.</text>
</comment>
<sequence length="348" mass="40439">MEASNNDNMLIYQSADGKIKIDVRFERETVWLSLDQMATLFGRDKSTISRHVKNVFEEGELSLKATVANFATVQSEGNREVSRNIDYYNLDVIISVGYRVKSQQGTQFRIWATQRLREYIIKGFALNDERFKTGSSYNYFKELLDRIREIRLSEKVFYQQIKEIYATSIDYNPSAEMTLAFFKEVQNKLLWAVSGKTAAELMYYRANASLPMMGLASTEKEGKVTKNDVLIGKNYLNEKEIGQLKLIVEQFLAYAEAQALAEKPMYMRDWVQKLRLVLTMNEKNILEHAGTISHEAAVAKATKEYIAYKEQQRKIERLESIKQLDQDLKRIAPRKKNKKKKDNEENNQ</sequence>
<dbReference type="PANTHER" id="PTHR35810">
    <property type="entry name" value="CYTOPLASMIC PROTEIN-RELATED"/>
    <property type="match status" value="1"/>
</dbReference>
<protein>
    <submittedName>
        <fullName evidence="2">Cell filamentation protein Fic</fullName>
    </submittedName>
</protein>
<dbReference type="RefSeq" id="WP_102696595.1">
    <property type="nucleotide sequence ID" value="NZ_PNGJ01000001.1"/>
</dbReference>
<dbReference type="Proteomes" id="UP000235564">
    <property type="component" value="Unassembled WGS sequence"/>
</dbReference>
<dbReference type="PIRSF" id="PIRSF015268">
    <property type="entry name" value="Virulence_RhuM"/>
    <property type="match status" value="1"/>
</dbReference>
<proteinExistence type="predicted"/>
<dbReference type="EMBL" id="PNGJ01000001">
    <property type="protein sequence ID" value="PMC25686.1"/>
    <property type="molecule type" value="Genomic_DNA"/>
</dbReference>
<dbReference type="PANTHER" id="PTHR35810:SF1">
    <property type="entry name" value="CYTOPLASMIC PROTEIN"/>
    <property type="match status" value="1"/>
</dbReference>
<feature type="compositionally biased region" description="Basic residues" evidence="1">
    <location>
        <begin position="331"/>
        <end position="340"/>
    </location>
</feature>
<accession>A0A2N6QUG6</accession>
<organism evidence="2 3">
    <name type="scientific">Hoylesella buccalis</name>
    <dbReference type="NCBI Taxonomy" id="28127"/>
    <lineage>
        <taxon>Bacteria</taxon>
        <taxon>Pseudomonadati</taxon>
        <taxon>Bacteroidota</taxon>
        <taxon>Bacteroidia</taxon>
        <taxon>Bacteroidales</taxon>
        <taxon>Prevotellaceae</taxon>
        <taxon>Hoylesella</taxon>
    </lineage>
</organism>
<dbReference type="AlphaFoldDB" id="A0A2N6QUG6"/>
<name>A0A2N6QUG6_9BACT</name>
<gene>
    <name evidence="2" type="ORF">CJ231_01175</name>
</gene>
<feature type="region of interest" description="Disordered" evidence="1">
    <location>
        <begin position="327"/>
        <end position="348"/>
    </location>
</feature>
<evidence type="ECO:0000313" key="3">
    <source>
        <dbReference type="Proteomes" id="UP000235564"/>
    </source>
</evidence>
<dbReference type="Pfam" id="PF13310">
    <property type="entry name" value="Virulence_RhuM"/>
    <property type="match status" value="1"/>
</dbReference>
<reference evidence="2 3" key="1">
    <citation type="submission" date="2017-09" db="EMBL/GenBank/DDBJ databases">
        <title>Bacterial strain isolated from the female urinary microbiota.</title>
        <authorList>
            <person name="Thomas-White K."/>
            <person name="Kumar N."/>
            <person name="Forster S."/>
            <person name="Putonti C."/>
            <person name="Lawley T."/>
            <person name="Wolfe A.J."/>
        </authorList>
    </citation>
    <scope>NUCLEOTIDE SEQUENCE [LARGE SCALE GENOMIC DNA]</scope>
    <source>
        <strain evidence="2 3">UMB0536</strain>
    </source>
</reference>
<dbReference type="OrthoDB" id="9802752at2"/>
<dbReference type="InterPro" id="IPR011204">
    <property type="entry name" value="Virulence_RhuM-like"/>
</dbReference>
<evidence type="ECO:0000313" key="2">
    <source>
        <dbReference type="EMBL" id="PMC25686.1"/>
    </source>
</evidence>